<organism evidence="2 3">
    <name type="scientific">Streptomyces kronopolitis</name>
    <dbReference type="NCBI Taxonomy" id="1612435"/>
    <lineage>
        <taxon>Bacteria</taxon>
        <taxon>Bacillati</taxon>
        <taxon>Actinomycetota</taxon>
        <taxon>Actinomycetes</taxon>
        <taxon>Kitasatosporales</taxon>
        <taxon>Streptomycetaceae</taxon>
        <taxon>Streptomyces</taxon>
    </lineage>
</organism>
<dbReference type="GeneID" id="301548571"/>
<dbReference type="Gene3D" id="3.30.750.24">
    <property type="entry name" value="STAS domain"/>
    <property type="match status" value="1"/>
</dbReference>
<dbReference type="RefSeq" id="WP_189097926.1">
    <property type="nucleotide sequence ID" value="NZ_BMND01000009.1"/>
</dbReference>
<dbReference type="EMBL" id="BMND01000009">
    <property type="protein sequence ID" value="GGN44888.1"/>
    <property type="molecule type" value="Genomic_DNA"/>
</dbReference>
<dbReference type="InterPro" id="IPR036513">
    <property type="entry name" value="STAS_dom_sf"/>
</dbReference>
<accession>A0ABQ2JCP8</accession>
<evidence type="ECO:0000313" key="3">
    <source>
        <dbReference type="Proteomes" id="UP000600080"/>
    </source>
</evidence>
<dbReference type="Pfam" id="PF01740">
    <property type="entry name" value="STAS"/>
    <property type="match status" value="1"/>
</dbReference>
<proteinExistence type="predicted"/>
<comment type="caution">
    <text evidence="2">The sequence shown here is derived from an EMBL/GenBank/DDBJ whole genome shotgun (WGS) entry which is preliminary data.</text>
</comment>
<evidence type="ECO:0000259" key="1">
    <source>
        <dbReference type="PROSITE" id="PS50801"/>
    </source>
</evidence>
<dbReference type="SUPFAM" id="SSF52091">
    <property type="entry name" value="SpoIIaa-like"/>
    <property type="match status" value="1"/>
</dbReference>
<dbReference type="PROSITE" id="PS50801">
    <property type="entry name" value="STAS"/>
    <property type="match status" value="1"/>
</dbReference>
<reference evidence="3" key="1">
    <citation type="journal article" date="2019" name="Int. J. Syst. Evol. Microbiol.">
        <title>The Global Catalogue of Microorganisms (GCM) 10K type strain sequencing project: providing services to taxonomists for standard genome sequencing and annotation.</title>
        <authorList>
            <consortium name="The Broad Institute Genomics Platform"/>
            <consortium name="The Broad Institute Genome Sequencing Center for Infectious Disease"/>
            <person name="Wu L."/>
            <person name="Ma J."/>
        </authorList>
    </citation>
    <scope>NUCLEOTIDE SEQUENCE [LARGE SCALE GENOMIC DNA]</scope>
    <source>
        <strain evidence="3">CGMCC 4.7323</strain>
    </source>
</reference>
<feature type="domain" description="STAS" evidence="1">
    <location>
        <begin position="14"/>
        <end position="117"/>
    </location>
</feature>
<gene>
    <name evidence="2" type="ORF">GCM10012285_27980</name>
</gene>
<dbReference type="InterPro" id="IPR002645">
    <property type="entry name" value="STAS_dom"/>
</dbReference>
<name>A0ABQ2JCP8_9ACTN</name>
<dbReference type="Proteomes" id="UP000600080">
    <property type="component" value="Unassembled WGS sequence"/>
</dbReference>
<sequence length="122" mass="13398">MLPEPDHRRVKGSPIVSIEDYQGACVVVLQGDLDHDDQDLLHLAMRTARRSGKQVIADLSRVNFLDVTTLGTLLRPRGPAPWLAGPLAPNPQRVLTLTGTTQVFRVFPSLADALIEPWLNGL</sequence>
<evidence type="ECO:0000313" key="2">
    <source>
        <dbReference type="EMBL" id="GGN44888.1"/>
    </source>
</evidence>
<protein>
    <recommendedName>
        <fullName evidence="1">STAS domain-containing protein</fullName>
    </recommendedName>
</protein>
<keyword evidence="3" id="KW-1185">Reference proteome</keyword>